<gene>
    <name evidence="3" type="ORF">BXZ70DRAFT_705001</name>
</gene>
<evidence type="ECO:0000313" key="3">
    <source>
        <dbReference type="EMBL" id="KAH8077270.1"/>
    </source>
</evidence>
<evidence type="ECO:0000256" key="1">
    <source>
        <dbReference type="SAM" id="Phobius"/>
    </source>
</evidence>
<feature type="transmembrane region" description="Helical" evidence="1">
    <location>
        <begin position="122"/>
        <end position="141"/>
    </location>
</feature>
<reference evidence="3" key="1">
    <citation type="journal article" date="2021" name="New Phytol.">
        <title>Evolutionary innovations through gain and loss of genes in the ectomycorrhizal Boletales.</title>
        <authorList>
            <person name="Wu G."/>
            <person name="Miyauchi S."/>
            <person name="Morin E."/>
            <person name="Kuo A."/>
            <person name="Drula E."/>
            <person name="Varga T."/>
            <person name="Kohler A."/>
            <person name="Feng B."/>
            <person name="Cao Y."/>
            <person name="Lipzen A."/>
            <person name="Daum C."/>
            <person name="Hundley H."/>
            <person name="Pangilinan J."/>
            <person name="Johnson J."/>
            <person name="Barry K."/>
            <person name="LaButti K."/>
            <person name="Ng V."/>
            <person name="Ahrendt S."/>
            <person name="Min B."/>
            <person name="Choi I.G."/>
            <person name="Park H."/>
            <person name="Plett J.M."/>
            <person name="Magnuson J."/>
            <person name="Spatafora J.W."/>
            <person name="Nagy L.G."/>
            <person name="Henrissat B."/>
            <person name="Grigoriev I.V."/>
            <person name="Yang Z.L."/>
            <person name="Xu J."/>
            <person name="Martin F.M."/>
        </authorList>
    </citation>
    <scope>NUCLEOTIDE SEQUENCE</scope>
    <source>
        <strain evidence="3">KKN 215</strain>
    </source>
</reference>
<feature type="transmembrane region" description="Helical" evidence="1">
    <location>
        <begin position="88"/>
        <end position="110"/>
    </location>
</feature>
<evidence type="ECO:0000313" key="4">
    <source>
        <dbReference type="Proteomes" id="UP000813824"/>
    </source>
</evidence>
<comment type="caution">
    <text evidence="3">The sequence shown here is derived from an EMBL/GenBank/DDBJ whole genome shotgun (WGS) entry which is preliminary data.</text>
</comment>
<proteinExistence type="predicted"/>
<keyword evidence="4" id="KW-1185">Reference proteome</keyword>
<feature type="transmembrane region" description="Helical" evidence="1">
    <location>
        <begin position="50"/>
        <end position="76"/>
    </location>
</feature>
<feature type="transmembrane region" description="Helical" evidence="1">
    <location>
        <begin position="204"/>
        <end position="226"/>
    </location>
</feature>
<dbReference type="AlphaFoldDB" id="A0A8K0UD84"/>
<dbReference type="Pfam" id="PF20152">
    <property type="entry name" value="DUF6534"/>
    <property type="match status" value="1"/>
</dbReference>
<dbReference type="OrthoDB" id="2535105at2759"/>
<name>A0A8K0UD84_9AGAR</name>
<dbReference type="InterPro" id="IPR045339">
    <property type="entry name" value="DUF6534"/>
</dbReference>
<dbReference type="PANTHER" id="PTHR40465">
    <property type="entry name" value="CHROMOSOME 1, WHOLE GENOME SHOTGUN SEQUENCE"/>
    <property type="match status" value="1"/>
</dbReference>
<keyword evidence="1" id="KW-1133">Transmembrane helix</keyword>
<feature type="domain" description="DUF6534" evidence="2">
    <location>
        <begin position="171"/>
        <end position="259"/>
    </location>
</feature>
<sequence>MDLASNPGEEVMGACFLMYLLTFILFGIFLSQVYHYAMDRDNSDPWYLKVNVAIILVVEILHSALQIHFIYFYAIVSAKNPPDDLIHIVWSSPAQLACEATIILLVHWFYIRRIWILSGNNIVVVGVLIGLLVARTGFSTSSVILTTKFNRWDTFRSRAKFAAICSCALLATADFATTSTMIFYLRRSQNRSRHASTNRLIHLLMVYVVNTGFIALLCSVSVLVTFKVKPNTLTFAGFIGLSCKLNANSLMGSLYMRSHLRDRPVPRYNPENRSYIGEAIKVIQSIPTVMPQRVIVFRPSPTRPIEIYQETSMIEMVEAQPVPGQIKSLPSTTVRAMAAG</sequence>
<dbReference type="EMBL" id="JAEVFJ010000065">
    <property type="protein sequence ID" value="KAH8077270.1"/>
    <property type="molecule type" value="Genomic_DNA"/>
</dbReference>
<accession>A0A8K0UD84</accession>
<keyword evidence="1" id="KW-0472">Membrane</keyword>
<keyword evidence="1" id="KW-0812">Transmembrane</keyword>
<feature type="transmembrane region" description="Helical" evidence="1">
    <location>
        <begin position="16"/>
        <end position="38"/>
    </location>
</feature>
<protein>
    <recommendedName>
        <fullName evidence="2">DUF6534 domain-containing protein</fullName>
    </recommendedName>
</protein>
<dbReference type="PANTHER" id="PTHR40465:SF1">
    <property type="entry name" value="DUF6534 DOMAIN-CONTAINING PROTEIN"/>
    <property type="match status" value="1"/>
</dbReference>
<organism evidence="3 4">
    <name type="scientific">Cristinia sonorae</name>
    <dbReference type="NCBI Taxonomy" id="1940300"/>
    <lineage>
        <taxon>Eukaryota</taxon>
        <taxon>Fungi</taxon>
        <taxon>Dikarya</taxon>
        <taxon>Basidiomycota</taxon>
        <taxon>Agaricomycotina</taxon>
        <taxon>Agaricomycetes</taxon>
        <taxon>Agaricomycetidae</taxon>
        <taxon>Agaricales</taxon>
        <taxon>Pleurotineae</taxon>
        <taxon>Stephanosporaceae</taxon>
        <taxon>Cristinia</taxon>
    </lineage>
</organism>
<dbReference type="Proteomes" id="UP000813824">
    <property type="component" value="Unassembled WGS sequence"/>
</dbReference>
<feature type="transmembrane region" description="Helical" evidence="1">
    <location>
        <begin position="161"/>
        <end position="184"/>
    </location>
</feature>
<evidence type="ECO:0000259" key="2">
    <source>
        <dbReference type="Pfam" id="PF20152"/>
    </source>
</evidence>